<feature type="region of interest" description="Disordered" evidence="1">
    <location>
        <begin position="449"/>
        <end position="473"/>
    </location>
</feature>
<accession>A0AAD1Y757</accession>
<feature type="region of interest" description="Disordered" evidence="1">
    <location>
        <begin position="368"/>
        <end position="396"/>
    </location>
</feature>
<dbReference type="Proteomes" id="UP001295684">
    <property type="component" value="Unassembled WGS sequence"/>
</dbReference>
<dbReference type="EMBL" id="CAMPGE010026447">
    <property type="protein sequence ID" value="CAI2384137.1"/>
    <property type="molecule type" value="Genomic_DNA"/>
</dbReference>
<evidence type="ECO:0000313" key="2">
    <source>
        <dbReference type="EMBL" id="CAI2384137.1"/>
    </source>
</evidence>
<dbReference type="AlphaFoldDB" id="A0AAD1Y757"/>
<name>A0AAD1Y757_EUPCR</name>
<reference evidence="2" key="1">
    <citation type="submission" date="2023-07" db="EMBL/GenBank/DDBJ databases">
        <authorList>
            <consortium name="AG Swart"/>
            <person name="Singh M."/>
            <person name="Singh A."/>
            <person name="Seah K."/>
            <person name="Emmerich C."/>
        </authorList>
    </citation>
    <scope>NUCLEOTIDE SEQUENCE</scope>
    <source>
        <strain evidence="2">DP1</strain>
    </source>
</reference>
<feature type="compositionally biased region" description="Basic and acidic residues" evidence="1">
    <location>
        <begin position="379"/>
        <end position="390"/>
    </location>
</feature>
<feature type="region of interest" description="Disordered" evidence="1">
    <location>
        <begin position="228"/>
        <end position="261"/>
    </location>
</feature>
<evidence type="ECO:0000313" key="3">
    <source>
        <dbReference type="Proteomes" id="UP001295684"/>
    </source>
</evidence>
<keyword evidence="3" id="KW-1185">Reference proteome</keyword>
<organism evidence="2 3">
    <name type="scientific">Euplotes crassus</name>
    <dbReference type="NCBI Taxonomy" id="5936"/>
    <lineage>
        <taxon>Eukaryota</taxon>
        <taxon>Sar</taxon>
        <taxon>Alveolata</taxon>
        <taxon>Ciliophora</taxon>
        <taxon>Intramacronucleata</taxon>
        <taxon>Spirotrichea</taxon>
        <taxon>Hypotrichia</taxon>
        <taxon>Euplotida</taxon>
        <taxon>Euplotidae</taxon>
        <taxon>Moneuplotes</taxon>
    </lineage>
</organism>
<evidence type="ECO:0000256" key="1">
    <source>
        <dbReference type="SAM" id="MobiDB-lite"/>
    </source>
</evidence>
<proteinExistence type="predicted"/>
<feature type="region of interest" description="Disordered" evidence="1">
    <location>
        <begin position="299"/>
        <end position="336"/>
    </location>
</feature>
<gene>
    <name evidence="2" type="ORF">ECRASSUSDP1_LOCUS25658</name>
</gene>
<feature type="region of interest" description="Disordered" evidence="1">
    <location>
        <begin position="131"/>
        <end position="150"/>
    </location>
</feature>
<feature type="region of interest" description="Disordered" evidence="1">
    <location>
        <begin position="572"/>
        <end position="626"/>
    </location>
</feature>
<comment type="caution">
    <text evidence="2">The sequence shown here is derived from an EMBL/GenBank/DDBJ whole genome shotgun (WGS) entry which is preliminary data.</text>
</comment>
<feature type="compositionally biased region" description="Basic residues" evidence="1">
    <location>
        <begin position="232"/>
        <end position="243"/>
    </location>
</feature>
<protein>
    <submittedName>
        <fullName evidence="2">Uncharacterized protein</fullName>
    </submittedName>
</protein>
<feature type="compositionally biased region" description="Basic residues" evidence="1">
    <location>
        <begin position="131"/>
        <end position="141"/>
    </location>
</feature>
<sequence>MRVCVCIEEDCEKYSEIMLGLKKWSTSCRICRSFKTFKIISIYFQNSSQIMKKVSSQNEKERKRELLSFDEVESLLHSIWNKIKQKERDEPQSPSKGKTRKKVDLIKHMSKACKESYLFSLITNEERVIRKKSNARSKSRNRSRDRSQRKIFKIPSMKKFQNERKLIDNMEPIHTQIDLTSKGFKTPSNNKSIKKELEESTGIFTTTQNYIERDQFEESRQEIMNNKTLSGMKKRSRSHKRAPKEHIPKPDNTRNMNNRQVNTYKRPRRIKRERSPNVTSIAMDNQLKMALKLLGNKAHYRSPQKQKLEKRESIPKNYKAGSQGIAKRKRSCPGVDRIQRDNKIRDKKGSVERVQSSNNISTLQHFSKNQNKAKFAKKRSLEPKLRHQTEKFPNSTKAQLLKRHNFLMYDNPLVDAKRKNMNKKFDNYTRDQQEPENFEVRSKGGKYTYIDLEDSDQDDGPPQKSTKSRKVNEINKTELKGRMNIFKNPSLKVISQKESPEEKVKINTLFSNFQANANTEDTNRFMNNRYRPTDLESGMNDCSIRLSMTDSENFQNEKFEPPVDVSEEVIDHHSQYSSNQRSKSRSKNAVKVPKFTYKSQIPTKKNRYERSSSSEENLDISEDPDGHCMQLVSRSIMKEEFKFR</sequence>